<evidence type="ECO:0000313" key="1">
    <source>
        <dbReference type="EMBL" id="EEG70215.1"/>
    </source>
</evidence>
<dbReference type="Proteomes" id="UP000003875">
    <property type="component" value="Unassembled WGS sequence"/>
</dbReference>
<organism evidence="1 2">
    <name type="scientific">Bifidobacterium pseudocatenulatum DSM 20438 = JCM 1200 = LMG 10505</name>
    <dbReference type="NCBI Taxonomy" id="547043"/>
    <lineage>
        <taxon>Bacteria</taxon>
        <taxon>Bacillati</taxon>
        <taxon>Actinomycetota</taxon>
        <taxon>Actinomycetes</taxon>
        <taxon>Bifidobacteriales</taxon>
        <taxon>Bifidobacteriaceae</taxon>
        <taxon>Bifidobacterium</taxon>
    </lineage>
</organism>
<reference evidence="1 2" key="1">
    <citation type="submission" date="2009-02" db="EMBL/GenBank/DDBJ databases">
        <title>Draft genome sequence of Bifidobacterium pseudocatenulatum (DSM 20438).</title>
        <authorList>
            <person name="Sudarsanam P."/>
            <person name="Ley R."/>
            <person name="Guruge J."/>
            <person name="Turnbaugh P.J."/>
            <person name="Mahowald M."/>
            <person name="Liep D."/>
            <person name="Gordon J."/>
        </authorList>
    </citation>
    <scope>NUCLEOTIDE SEQUENCE [LARGE SCALE GENOMIC DNA]</scope>
    <source>
        <strain evidence="1 2">DSM 20438</strain>
    </source>
</reference>
<dbReference type="KEGG" id="bpsc:BBPC_1558"/>
<accession>C0BV12</accession>
<name>C0BV12_BIFPS</name>
<dbReference type="EMBL" id="ABXX02000005">
    <property type="protein sequence ID" value="EEG70215.1"/>
    <property type="molecule type" value="Genomic_DNA"/>
</dbReference>
<sequence>MWSYENHASFVFLIACIESAVERSRARESKANGAYQARKANEIAESSAESKS</sequence>
<reference evidence="1 2" key="2">
    <citation type="submission" date="2009-02" db="EMBL/GenBank/DDBJ databases">
        <authorList>
            <person name="Fulton L."/>
            <person name="Clifton S."/>
            <person name="Fulton B."/>
            <person name="Xu J."/>
            <person name="Minx P."/>
            <person name="Pepin K.H."/>
            <person name="Johnson M."/>
            <person name="Bhonagiri V."/>
            <person name="Nash W.E."/>
            <person name="Mardis E.R."/>
            <person name="Wilson R.K."/>
        </authorList>
    </citation>
    <scope>NUCLEOTIDE SEQUENCE [LARGE SCALE GENOMIC DNA]</scope>
    <source>
        <strain evidence="1 2">DSM 20438</strain>
    </source>
</reference>
<dbReference type="AlphaFoldDB" id="C0BV12"/>
<gene>
    <name evidence="1" type="ORF">BIFPSEUDO_04253</name>
</gene>
<proteinExistence type="predicted"/>
<protein>
    <submittedName>
        <fullName evidence="1">Uncharacterized protein</fullName>
    </submittedName>
</protein>
<dbReference type="PATRIC" id="fig|547043.19.peg.1628"/>
<comment type="caution">
    <text evidence="1">The sequence shown here is derived from an EMBL/GenBank/DDBJ whole genome shotgun (WGS) entry which is preliminary data.</text>
</comment>
<evidence type="ECO:0000313" key="2">
    <source>
        <dbReference type="Proteomes" id="UP000003875"/>
    </source>
</evidence>